<keyword evidence="1" id="KW-0732">Signal</keyword>
<evidence type="ECO:0000313" key="3">
    <source>
        <dbReference type="Proteomes" id="UP001583177"/>
    </source>
</evidence>
<evidence type="ECO:0008006" key="4">
    <source>
        <dbReference type="Google" id="ProtNLM"/>
    </source>
</evidence>
<accession>A0ABR3XFD5</accession>
<keyword evidence="3" id="KW-1185">Reference proteome</keyword>
<dbReference type="Proteomes" id="UP001583177">
    <property type="component" value="Unassembled WGS sequence"/>
</dbReference>
<proteinExistence type="predicted"/>
<feature type="signal peptide" evidence="1">
    <location>
        <begin position="1"/>
        <end position="19"/>
    </location>
</feature>
<gene>
    <name evidence="2" type="ORF">Daus18300_003450</name>
</gene>
<reference evidence="2 3" key="1">
    <citation type="journal article" date="2024" name="IMA Fungus">
        <title>IMA Genome - F19 : A genome assembly and annotation guide to empower mycologists, including annotated draft genome sequences of Ceratocystis pirilliformis, Diaporthe australafricana, Fusarium ophioides, Paecilomyces lecythidis, and Sporothrix stenoceras.</title>
        <authorList>
            <person name="Aylward J."/>
            <person name="Wilson A.M."/>
            <person name="Visagie C.M."/>
            <person name="Spraker J."/>
            <person name="Barnes I."/>
            <person name="Buitendag C."/>
            <person name="Ceriani C."/>
            <person name="Del Mar Angel L."/>
            <person name="du Plessis D."/>
            <person name="Fuchs T."/>
            <person name="Gasser K."/>
            <person name="Kramer D."/>
            <person name="Li W."/>
            <person name="Munsamy K."/>
            <person name="Piso A."/>
            <person name="Price J.L."/>
            <person name="Sonnekus B."/>
            <person name="Thomas C."/>
            <person name="van der Nest A."/>
            <person name="van Dijk A."/>
            <person name="van Heerden A."/>
            <person name="van Vuuren N."/>
            <person name="Yilmaz N."/>
            <person name="Duong T.A."/>
            <person name="van der Merwe N.A."/>
            <person name="Wingfield M.J."/>
            <person name="Wingfield B.D."/>
        </authorList>
    </citation>
    <scope>NUCLEOTIDE SEQUENCE [LARGE SCALE GENOMIC DNA]</scope>
    <source>
        <strain evidence="2 3">CMW 18300</strain>
    </source>
</reference>
<organism evidence="2 3">
    <name type="scientific">Diaporthe australafricana</name>
    <dbReference type="NCBI Taxonomy" id="127596"/>
    <lineage>
        <taxon>Eukaryota</taxon>
        <taxon>Fungi</taxon>
        <taxon>Dikarya</taxon>
        <taxon>Ascomycota</taxon>
        <taxon>Pezizomycotina</taxon>
        <taxon>Sordariomycetes</taxon>
        <taxon>Sordariomycetidae</taxon>
        <taxon>Diaporthales</taxon>
        <taxon>Diaporthaceae</taxon>
        <taxon>Diaporthe</taxon>
    </lineage>
</organism>
<comment type="caution">
    <text evidence="2">The sequence shown here is derived from an EMBL/GenBank/DDBJ whole genome shotgun (WGS) entry which is preliminary data.</text>
</comment>
<name>A0ABR3XFD5_9PEZI</name>
<feature type="chain" id="PRO_5045477704" description="Ecp2 effector protein domain-containing protein" evidence="1">
    <location>
        <begin position="20"/>
        <end position="180"/>
    </location>
</feature>
<dbReference type="EMBL" id="JAWRVE010000022">
    <property type="protein sequence ID" value="KAL1874432.1"/>
    <property type="molecule type" value="Genomic_DNA"/>
</dbReference>
<evidence type="ECO:0000256" key="1">
    <source>
        <dbReference type="SAM" id="SignalP"/>
    </source>
</evidence>
<sequence>MKFTMIVPALLAIISAVAAAALPNEGGKPLADGYYRTYIDASGETINKFTPLSELINATETPIEARSELQDRDSIQKRREGCGGYVSTYDSDQANAALINTFSRNDVIIAAGDRRSIVWGTATSFVCAYSSGTKYKPDIAGSWSYVKNTLCGQNRGGYAQVVGGSGDWTAGFTWNGDHYC</sequence>
<evidence type="ECO:0000313" key="2">
    <source>
        <dbReference type="EMBL" id="KAL1874432.1"/>
    </source>
</evidence>
<protein>
    <recommendedName>
        <fullName evidence="4">Ecp2 effector protein domain-containing protein</fullName>
    </recommendedName>
</protein>